<keyword evidence="1" id="KW-0732">Signal</keyword>
<organism evidence="3 4">
    <name type="scientific">Phocaeicola faecium</name>
    <dbReference type="NCBI Taxonomy" id="2762213"/>
    <lineage>
        <taxon>Bacteria</taxon>
        <taxon>Pseudomonadati</taxon>
        <taxon>Bacteroidota</taxon>
        <taxon>Bacteroidia</taxon>
        <taxon>Bacteroidales</taxon>
        <taxon>Bacteroidaceae</taxon>
        <taxon>Phocaeicola</taxon>
    </lineage>
</organism>
<dbReference type="EMBL" id="JACSPQ010000017">
    <property type="protein sequence ID" value="MBD8002890.1"/>
    <property type="molecule type" value="Genomic_DNA"/>
</dbReference>
<name>A0ABR8VDN1_9BACT</name>
<dbReference type="InterPro" id="IPR021255">
    <property type="entry name" value="DUF2807"/>
</dbReference>
<dbReference type="RefSeq" id="WP_178257114.1">
    <property type="nucleotide sequence ID" value="NZ_JACSPQ010000017.1"/>
</dbReference>
<feature type="chain" id="PRO_5046187060" evidence="1">
    <location>
        <begin position="23"/>
        <end position="201"/>
    </location>
</feature>
<keyword evidence="4" id="KW-1185">Reference proteome</keyword>
<evidence type="ECO:0000313" key="3">
    <source>
        <dbReference type="EMBL" id="MBD8002890.1"/>
    </source>
</evidence>
<evidence type="ECO:0000259" key="2">
    <source>
        <dbReference type="Pfam" id="PF10988"/>
    </source>
</evidence>
<comment type="caution">
    <text evidence="3">The sequence shown here is derived from an EMBL/GenBank/DDBJ whole genome shotgun (WGS) entry which is preliminary data.</text>
</comment>
<dbReference type="Gene3D" id="2.160.20.120">
    <property type="match status" value="1"/>
</dbReference>
<sequence length="201" mass="21851">MKKIILTLIGIVGMGCFTSCMASKKTVVEERDVESFSSIEMDGVAGVYFTQDSKCSVRIEGEETDVRNTVVTVKDGKLYIETDSKKKRNQKGTKIYLTAPDLDELSFDGVGSFRCEKTLKVDDIRIDVDGVGSVEMEDLKCETLRLSVDGVGKTDVHVTCRDLRADLDGVGKVVLSGSADHARISKDGVGVCNTNNLKIGK</sequence>
<accession>A0ABR8VDN1</accession>
<protein>
    <submittedName>
        <fullName evidence="3">DUF2807 domain-containing protein</fullName>
    </submittedName>
</protein>
<evidence type="ECO:0000256" key="1">
    <source>
        <dbReference type="SAM" id="SignalP"/>
    </source>
</evidence>
<feature type="signal peptide" evidence="1">
    <location>
        <begin position="1"/>
        <end position="22"/>
    </location>
</feature>
<dbReference type="Pfam" id="PF10988">
    <property type="entry name" value="DUF2807"/>
    <property type="match status" value="1"/>
</dbReference>
<dbReference type="Proteomes" id="UP000616346">
    <property type="component" value="Unassembled WGS sequence"/>
</dbReference>
<proteinExistence type="predicted"/>
<gene>
    <name evidence="3" type="ORF">H9626_11830</name>
</gene>
<dbReference type="PROSITE" id="PS51257">
    <property type="entry name" value="PROKAR_LIPOPROTEIN"/>
    <property type="match status" value="1"/>
</dbReference>
<feature type="domain" description="Putative auto-transporter adhesin head GIN" evidence="2">
    <location>
        <begin position="36"/>
        <end position="153"/>
    </location>
</feature>
<evidence type="ECO:0000313" key="4">
    <source>
        <dbReference type="Proteomes" id="UP000616346"/>
    </source>
</evidence>
<reference evidence="3 4" key="1">
    <citation type="submission" date="2020-08" db="EMBL/GenBank/DDBJ databases">
        <title>A Genomic Blueprint of the Chicken Gut Microbiome.</title>
        <authorList>
            <person name="Gilroy R."/>
            <person name="Ravi A."/>
            <person name="Getino M."/>
            <person name="Pursley I."/>
            <person name="Horton D.L."/>
            <person name="Alikhan N.-F."/>
            <person name="Baker D."/>
            <person name="Gharbi K."/>
            <person name="Hall N."/>
            <person name="Watson M."/>
            <person name="Adriaenssens E.M."/>
            <person name="Foster-Nyarko E."/>
            <person name="Jarju S."/>
            <person name="Secka A."/>
            <person name="Antonio M."/>
            <person name="Oren A."/>
            <person name="Chaudhuri R."/>
            <person name="La Ragione R.M."/>
            <person name="Hildebrand F."/>
            <person name="Pallen M.J."/>
        </authorList>
    </citation>
    <scope>NUCLEOTIDE SEQUENCE [LARGE SCALE GENOMIC DNA]</scope>
    <source>
        <strain evidence="3 4">Sa1YUN3</strain>
    </source>
</reference>